<dbReference type="Proteomes" id="UP000054123">
    <property type="component" value="Unassembled WGS sequence"/>
</dbReference>
<dbReference type="EMBL" id="JANJ01000005">
    <property type="protein sequence ID" value="EXI61856.1"/>
    <property type="molecule type" value="Genomic_DNA"/>
</dbReference>
<evidence type="ECO:0000313" key="5">
    <source>
        <dbReference type="Proteomes" id="UP000501366"/>
    </source>
</evidence>
<evidence type="ECO:0000313" key="4">
    <source>
        <dbReference type="Proteomes" id="UP000054123"/>
    </source>
</evidence>
<dbReference type="PANTHER" id="PTHR36536:SF3">
    <property type="entry name" value="UPF0111 PROTEIN HI_1603"/>
    <property type="match status" value="1"/>
</dbReference>
<dbReference type="EMBL" id="CP015030">
    <property type="protein sequence ID" value="QIM66596.1"/>
    <property type="molecule type" value="Genomic_DNA"/>
</dbReference>
<dbReference type="STRING" id="1122190.GCA_000621105_00741"/>
<dbReference type="AlphaFoldDB" id="A0A011MH92"/>
<dbReference type="NCBIfam" id="TIGR00153">
    <property type="entry name" value="TIGR00153 family protein"/>
    <property type="match status" value="1"/>
</dbReference>
<comment type="similarity">
    <text evidence="1">Belongs to the UPF0111 family.</text>
</comment>
<dbReference type="Gene3D" id="1.20.58.220">
    <property type="entry name" value="Phosphate transport system protein phou homolog 2, domain 2"/>
    <property type="match status" value="1"/>
</dbReference>
<accession>A0A011MH92</accession>
<proteinExistence type="inferred from homology"/>
<reference evidence="2 4" key="1">
    <citation type="journal article" date="2014" name="Genome Announc.">
        <title>Genome Sequence of a Presumptive Mannheimia haemolytica Strain with an A1/A6-Cross-Reactive Serotype from a White-Tailed Deer (Odocoileus virginianus).</title>
        <authorList>
            <person name="Lawrence P.K."/>
            <person name="Bey R.F."/>
            <person name="Wiener B."/>
            <person name="Kittichotirat W."/>
            <person name="Bumgarner R.E."/>
        </authorList>
    </citation>
    <scope>NUCLEOTIDE SEQUENCE [LARGE SCALE GENOMIC DNA]</scope>
    <source>
        <strain evidence="2 4">PKL10</strain>
    </source>
</reference>
<dbReference type="Pfam" id="PF01865">
    <property type="entry name" value="PhoU_div"/>
    <property type="match status" value="1"/>
</dbReference>
<evidence type="ECO:0000313" key="2">
    <source>
        <dbReference type="EMBL" id="EXI61856.1"/>
    </source>
</evidence>
<sequence length="226" mass="26254">MALNNILGLFAQSPLKPLQKHSSKVTECSELLEPFFEATFEHDWEKAAEVRGKIVDLERRADSLKREIRLKLPRGLFMPVERGDLLELVTQLDKLANYSRDISGRIIGRKLLIPTEMQPLFKKFLSRSIDASRQVRKVLDEMDQLLETGFRGRELDFVNTMIHELDQIEDDTDQYQITLRHTLLELEKTLNPIDVMFLYKCIERISILADQAQRIGSRIELMLAKS</sequence>
<dbReference type="InterPro" id="IPR038078">
    <property type="entry name" value="PhoU-like_sf"/>
</dbReference>
<dbReference type="InterPro" id="IPR018445">
    <property type="entry name" value="Put_Phosphate_transp_reg"/>
</dbReference>
<dbReference type="PANTHER" id="PTHR36536">
    <property type="entry name" value="UPF0111 PROTEIN HI_1603"/>
    <property type="match status" value="1"/>
</dbReference>
<dbReference type="SMR" id="A0A011MH92"/>
<organism evidence="2 4">
    <name type="scientific">Mannheimia granulomatis</name>
    <dbReference type="NCBI Taxonomy" id="85402"/>
    <lineage>
        <taxon>Bacteria</taxon>
        <taxon>Pseudomonadati</taxon>
        <taxon>Pseudomonadota</taxon>
        <taxon>Gammaproteobacteria</taxon>
        <taxon>Pasteurellales</taxon>
        <taxon>Pasteurellaceae</taxon>
        <taxon>Mannheimia</taxon>
    </lineage>
</organism>
<name>A0A011MH92_9PAST</name>
<keyword evidence="4" id="KW-1185">Reference proteome</keyword>
<gene>
    <name evidence="3" type="ORF">A4G16_04030</name>
    <name evidence="2" type="ORF">AK33_06935</name>
</gene>
<protein>
    <submittedName>
        <fullName evidence="3">TIGR00153 family protein</fullName>
    </submittedName>
</protein>
<dbReference type="OrthoDB" id="9780540at2"/>
<dbReference type="InterPro" id="IPR002727">
    <property type="entry name" value="DUF47"/>
</dbReference>
<dbReference type="Proteomes" id="UP000501366">
    <property type="component" value="Chromosome"/>
</dbReference>
<evidence type="ECO:0000313" key="3">
    <source>
        <dbReference type="EMBL" id="QIM66596.1"/>
    </source>
</evidence>
<reference evidence="3 5" key="2">
    <citation type="submission" date="2016-03" db="EMBL/GenBank/DDBJ databases">
        <authorList>
            <person name="Bojesen A.M."/>
            <person name="Planet P."/>
            <person name="Hansen M.J."/>
        </authorList>
    </citation>
    <scope>NUCLEOTIDE SEQUENCE [LARGE SCALE GENOMIC DNA]</scope>
    <source>
        <strain evidence="3 5">B 234/94</strain>
    </source>
</reference>
<dbReference type="PATRIC" id="fig|1450449.3.peg.1362"/>
<dbReference type="SUPFAM" id="SSF109755">
    <property type="entry name" value="PhoU-like"/>
    <property type="match status" value="1"/>
</dbReference>
<evidence type="ECO:0000256" key="1">
    <source>
        <dbReference type="ARBA" id="ARBA00008591"/>
    </source>
</evidence>
<dbReference type="RefSeq" id="WP_027074642.1">
    <property type="nucleotide sequence ID" value="NZ_AVSP01000001.1"/>
</dbReference>
<dbReference type="KEGG" id="mgra:A4G16_04030"/>